<name>B4HH80_DROSE</name>
<organism evidence="3">
    <name type="scientific">Drosophila sechellia</name>
    <name type="common">Fruit fly</name>
    <dbReference type="NCBI Taxonomy" id="7238"/>
    <lineage>
        <taxon>Eukaryota</taxon>
        <taxon>Metazoa</taxon>
        <taxon>Ecdysozoa</taxon>
        <taxon>Arthropoda</taxon>
        <taxon>Hexapoda</taxon>
        <taxon>Insecta</taxon>
        <taxon>Pterygota</taxon>
        <taxon>Neoptera</taxon>
        <taxon>Endopterygota</taxon>
        <taxon>Diptera</taxon>
        <taxon>Brachycera</taxon>
        <taxon>Muscomorpha</taxon>
        <taxon>Ephydroidea</taxon>
        <taxon>Drosophilidae</taxon>
        <taxon>Drosophila</taxon>
        <taxon>Sophophora</taxon>
    </lineage>
</organism>
<dbReference type="EMBL" id="CH480815">
    <property type="protein sequence ID" value="EDW41405.1"/>
    <property type="molecule type" value="Genomic_DNA"/>
</dbReference>
<protein>
    <submittedName>
        <fullName evidence="2">GM25429</fullName>
    </submittedName>
</protein>
<evidence type="ECO:0000313" key="3">
    <source>
        <dbReference type="Proteomes" id="UP000001292"/>
    </source>
</evidence>
<dbReference type="HOGENOM" id="CLU_3126588_0_0_1"/>
<proteinExistence type="predicted"/>
<keyword evidence="3" id="KW-1185">Reference proteome</keyword>
<feature type="region of interest" description="Disordered" evidence="1">
    <location>
        <begin position="29"/>
        <end position="50"/>
    </location>
</feature>
<dbReference type="Proteomes" id="UP000001292">
    <property type="component" value="Unassembled WGS sequence"/>
</dbReference>
<sequence>MKRCREAGAVERFKGIPRITIKDIRLLAGTRKEQEKEQQESDETERNGVK</sequence>
<accession>B4HH80</accession>
<gene>
    <name evidence="2" type="primary">Dsec\GM25429</name>
    <name evidence="2" type="ORF">Dsec_GM25429</name>
</gene>
<reference evidence="2 3" key="1">
    <citation type="journal article" date="2007" name="Nature">
        <title>Evolution of genes and genomes on the Drosophila phylogeny.</title>
        <authorList>
            <consortium name="Drosophila 12 Genomes Consortium"/>
            <person name="Clark A.G."/>
            <person name="Eisen M.B."/>
            <person name="Smith D.R."/>
            <person name="Bergman C.M."/>
            <person name="Oliver B."/>
            <person name="Markow T.A."/>
            <person name="Kaufman T.C."/>
            <person name="Kellis M."/>
            <person name="Gelbart W."/>
            <person name="Iyer V.N."/>
            <person name="Pollard D.A."/>
            <person name="Sackton T.B."/>
            <person name="Larracuente A.M."/>
            <person name="Singh N.D."/>
            <person name="Abad J.P."/>
            <person name="Abt D.N."/>
            <person name="Adryan B."/>
            <person name="Aguade M."/>
            <person name="Akashi H."/>
            <person name="Anderson W.W."/>
            <person name="Aquadro C.F."/>
            <person name="Ardell D.H."/>
            <person name="Arguello R."/>
            <person name="Artieri C.G."/>
            <person name="Barbash D.A."/>
            <person name="Barker D."/>
            <person name="Barsanti P."/>
            <person name="Batterham P."/>
            <person name="Batzoglou S."/>
            <person name="Begun D."/>
            <person name="Bhutkar A."/>
            <person name="Blanco E."/>
            <person name="Bosak S.A."/>
            <person name="Bradley R.K."/>
            <person name="Brand A.D."/>
            <person name="Brent M.R."/>
            <person name="Brooks A.N."/>
            <person name="Brown R.H."/>
            <person name="Butlin R.K."/>
            <person name="Caggese C."/>
            <person name="Calvi B.R."/>
            <person name="Bernardo de Carvalho A."/>
            <person name="Caspi A."/>
            <person name="Castrezana S."/>
            <person name="Celniker S.E."/>
            <person name="Chang J.L."/>
            <person name="Chapple C."/>
            <person name="Chatterji S."/>
            <person name="Chinwalla A."/>
            <person name="Civetta A."/>
            <person name="Clifton S.W."/>
            <person name="Comeron J.M."/>
            <person name="Costello J.C."/>
            <person name="Coyne J.A."/>
            <person name="Daub J."/>
            <person name="David R.G."/>
            <person name="Delcher A.L."/>
            <person name="Delehaunty K."/>
            <person name="Do C.B."/>
            <person name="Ebling H."/>
            <person name="Edwards K."/>
            <person name="Eickbush T."/>
            <person name="Evans J.D."/>
            <person name="Filipski A."/>
            <person name="Findeiss S."/>
            <person name="Freyhult E."/>
            <person name="Fulton L."/>
            <person name="Fulton R."/>
            <person name="Garcia A.C."/>
            <person name="Gardiner A."/>
            <person name="Garfield D.A."/>
            <person name="Garvin B.E."/>
            <person name="Gibson G."/>
            <person name="Gilbert D."/>
            <person name="Gnerre S."/>
            <person name="Godfrey J."/>
            <person name="Good R."/>
            <person name="Gotea V."/>
            <person name="Gravely B."/>
            <person name="Greenberg A.J."/>
            <person name="Griffiths-Jones S."/>
            <person name="Gross S."/>
            <person name="Guigo R."/>
            <person name="Gustafson E.A."/>
            <person name="Haerty W."/>
            <person name="Hahn M.W."/>
            <person name="Halligan D.L."/>
            <person name="Halpern A.L."/>
            <person name="Halter G.M."/>
            <person name="Han M.V."/>
            <person name="Heger A."/>
            <person name="Hillier L."/>
            <person name="Hinrichs A.S."/>
            <person name="Holmes I."/>
            <person name="Hoskins R.A."/>
            <person name="Hubisz M.J."/>
            <person name="Hultmark D."/>
            <person name="Huntley M.A."/>
            <person name="Jaffe D.B."/>
            <person name="Jagadeeshan S."/>
            <person name="Jeck W.R."/>
            <person name="Johnson J."/>
            <person name="Jones C.D."/>
            <person name="Jordan W.C."/>
            <person name="Karpen G.H."/>
            <person name="Kataoka E."/>
            <person name="Keightley P.D."/>
            <person name="Kheradpour P."/>
            <person name="Kirkness E.F."/>
            <person name="Koerich L.B."/>
            <person name="Kristiansen K."/>
            <person name="Kudrna D."/>
            <person name="Kulathinal R.J."/>
            <person name="Kumar S."/>
            <person name="Kwok R."/>
            <person name="Lander E."/>
            <person name="Langley C.H."/>
            <person name="Lapoint R."/>
            <person name="Lazzaro B.P."/>
            <person name="Lee S.J."/>
            <person name="Levesque L."/>
            <person name="Li R."/>
            <person name="Lin C.F."/>
            <person name="Lin M.F."/>
            <person name="Lindblad-Toh K."/>
            <person name="Llopart A."/>
            <person name="Long M."/>
            <person name="Low L."/>
            <person name="Lozovsky E."/>
            <person name="Lu J."/>
            <person name="Luo M."/>
            <person name="Machado C.A."/>
            <person name="Makalowski W."/>
            <person name="Marzo M."/>
            <person name="Matsuda M."/>
            <person name="Matzkin L."/>
            <person name="McAllister B."/>
            <person name="McBride C.S."/>
            <person name="McKernan B."/>
            <person name="McKernan K."/>
            <person name="Mendez-Lago M."/>
            <person name="Minx P."/>
            <person name="Mollenhauer M.U."/>
            <person name="Montooth K."/>
            <person name="Mount S.M."/>
            <person name="Mu X."/>
            <person name="Myers E."/>
            <person name="Negre B."/>
            <person name="Newfeld S."/>
            <person name="Nielsen R."/>
            <person name="Noor M.A."/>
            <person name="O'Grady P."/>
            <person name="Pachter L."/>
            <person name="Papaceit M."/>
            <person name="Parisi M.J."/>
            <person name="Parisi M."/>
            <person name="Parts L."/>
            <person name="Pedersen J.S."/>
            <person name="Pesole G."/>
            <person name="Phillippy A.M."/>
            <person name="Ponting C.P."/>
            <person name="Pop M."/>
            <person name="Porcelli D."/>
            <person name="Powell J.R."/>
            <person name="Prohaska S."/>
            <person name="Pruitt K."/>
            <person name="Puig M."/>
            <person name="Quesneville H."/>
            <person name="Ram K.R."/>
            <person name="Rand D."/>
            <person name="Rasmussen M.D."/>
            <person name="Reed L.K."/>
            <person name="Reenan R."/>
            <person name="Reily A."/>
            <person name="Remington K.A."/>
            <person name="Rieger T.T."/>
            <person name="Ritchie M.G."/>
            <person name="Robin C."/>
            <person name="Rogers Y.H."/>
            <person name="Rohde C."/>
            <person name="Rozas J."/>
            <person name="Rubenfield M.J."/>
            <person name="Ruiz A."/>
            <person name="Russo S."/>
            <person name="Salzberg S.L."/>
            <person name="Sanchez-Gracia A."/>
            <person name="Saranga D.J."/>
            <person name="Sato H."/>
            <person name="Schaeffer S.W."/>
            <person name="Schatz M.C."/>
            <person name="Schlenke T."/>
            <person name="Schwartz R."/>
            <person name="Segarra C."/>
            <person name="Singh R.S."/>
            <person name="Sirot L."/>
            <person name="Sirota M."/>
            <person name="Sisneros N.B."/>
            <person name="Smith C.D."/>
            <person name="Smith T.F."/>
            <person name="Spieth J."/>
            <person name="Stage D.E."/>
            <person name="Stark A."/>
            <person name="Stephan W."/>
            <person name="Strausberg R.L."/>
            <person name="Strempel S."/>
            <person name="Sturgill D."/>
            <person name="Sutton G."/>
            <person name="Sutton G.G."/>
            <person name="Tao W."/>
            <person name="Teichmann S."/>
            <person name="Tobari Y.N."/>
            <person name="Tomimura Y."/>
            <person name="Tsolas J.M."/>
            <person name="Valente V.L."/>
            <person name="Venter E."/>
            <person name="Venter J.C."/>
            <person name="Vicario S."/>
            <person name="Vieira F.G."/>
            <person name="Vilella A.J."/>
            <person name="Villasante A."/>
            <person name="Walenz B."/>
            <person name="Wang J."/>
            <person name="Wasserman M."/>
            <person name="Watts T."/>
            <person name="Wilson D."/>
            <person name="Wilson R.K."/>
            <person name="Wing R.A."/>
            <person name="Wolfner M.F."/>
            <person name="Wong A."/>
            <person name="Wong G.K."/>
            <person name="Wu C.I."/>
            <person name="Wu G."/>
            <person name="Yamamoto D."/>
            <person name="Yang H.P."/>
            <person name="Yang S.P."/>
            <person name="Yorke J.A."/>
            <person name="Yoshida K."/>
            <person name="Zdobnov E."/>
            <person name="Zhang P."/>
            <person name="Zhang Y."/>
            <person name="Zimin A.V."/>
            <person name="Baldwin J."/>
            <person name="Abdouelleil A."/>
            <person name="Abdulkadir J."/>
            <person name="Abebe A."/>
            <person name="Abera B."/>
            <person name="Abreu J."/>
            <person name="Acer S.C."/>
            <person name="Aftuck L."/>
            <person name="Alexander A."/>
            <person name="An P."/>
            <person name="Anderson E."/>
            <person name="Anderson S."/>
            <person name="Arachi H."/>
            <person name="Azer M."/>
            <person name="Bachantsang P."/>
            <person name="Barry A."/>
            <person name="Bayul T."/>
            <person name="Berlin A."/>
            <person name="Bessette D."/>
            <person name="Bloom T."/>
            <person name="Blye J."/>
            <person name="Boguslavskiy L."/>
            <person name="Bonnet C."/>
            <person name="Boukhgalter B."/>
            <person name="Bourzgui I."/>
            <person name="Brown A."/>
            <person name="Cahill P."/>
            <person name="Channer S."/>
            <person name="Cheshatsang Y."/>
            <person name="Chuda L."/>
            <person name="Citroen M."/>
            <person name="Collymore A."/>
            <person name="Cooke P."/>
            <person name="Costello M."/>
            <person name="D'Aco K."/>
            <person name="Daza R."/>
            <person name="De Haan G."/>
            <person name="DeGray S."/>
            <person name="DeMaso C."/>
            <person name="Dhargay N."/>
            <person name="Dooley K."/>
            <person name="Dooley E."/>
            <person name="Doricent M."/>
            <person name="Dorje P."/>
            <person name="Dorjee K."/>
            <person name="Dupes A."/>
            <person name="Elong R."/>
            <person name="Falk J."/>
            <person name="Farina A."/>
            <person name="Faro S."/>
            <person name="Ferguson D."/>
            <person name="Fisher S."/>
            <person name="Foley C.D."/>
            <person name="Franke A."/>
            <person name="Friedrich D."/>
            <person name="Gadbois L."/>
            <person name="Gearin G."/>
            <person name="Gearin C.R."/>
            <person name="Giannoukos G."/>
            <person name="Goode T."/>
            <person name="Graham J."/>
            <person name="Grandbois E."/>
            <person name="Grewal S."/>
            <person name="Gyaltsen K."/>
            <person name="Hafez N."/>
            <person name="Hagos B."/>
            <person name="Hall J."/>
            <person name="Henson C."/>
            <person name="Hollinger A."/>
            <person name="Honan T."/>
            <person name="Huard M.D."/>
            <person name="Hughes L."/>
            <person name="Hurhula B."/>
            <person name="Husby M.E."/>
            <person name="Kamat A."/>
            <person name="Kanga B."/>
            <person name="Kashin S."/>
            <person name="Khazanovich D."/>
            <person name="Kisner P."/>
            <person name="Lance K."/>
            <person name="Lara M."/>
            <person name="Lee W."/>
            <person name="Lennon N."/>
            <person name="Letendre F."/>
            <person name="LeVine R."/>
            <person name="Lipovsky A."/>
            <person name="Liu X."/>
            <person name="Liu J."/>
            <person name="Liu S."/>
            <person name="Lokyitsang T."/>
            <person name="Lokyitsang Y."/>
            <person name="Lubonja R."/>
            <person name="Lui A."/>
            <person name="MacDonald P."/>
            <person name="Magnisalis V."/>
            <person name="Maru K."/>
            <person name="Matthews C."/>
            <person name="McCusker W."/>
            <person name="McDonough S."/>
            <person name="Mehta T."/>
            <person name="Meldrim J."/>
            <person name="Meneus L."/>
            <person name="Mihai O."/>
            <person name="Mihalev A."/>
            <person name="Mihova T."/>
            <person name="Mittelman R."/>
            <person name="Mlenga V."/>
            <person name="Montmayeur A."/>
            <person name="Mulrain L."/>
            <person name="Navidi A."/>
            <person name="Naylor J."/>
            <person name="Negash T."/>
            <person name="Nguyen T."/>
            <person name="Nguyen N."/>
            <person name="Nicol R."/>
            <person name="Norbu C."/>
            <person name="Norbu N."/>
            <person name="Novod N."/>
            <person name="O'Neill B."/>
            <person name="Osman S."/>
            <person name="Markiewicz E."/>
            <person name="Oyono O.L."/>
            <person name="Patti C."/>
            <person name="Phunkhang P."/>
            <person name="Pierre F."/>
            <person name="Priest M."/>
            <person name="Raghuraman S."/>
            <person name="Rege F."/>
            <person name="Reyes R."/>
            <person name="Rise C."/>
            <person name="Rogov P."/>
            <person name="Ross K."/>
            <person name="Ryan E."/>
            <person name="Settipalli S."/>
            <person name="Shea T."/>
            <person name="Sherpa N."/>
            <person name="Shi L."/>
            <person name="Shih D."/>
            <person name="Sparrow T."/>
            <person name="Spaulding J."/>
            <person name="Stalker J."/>
            <person name="Stange-Thomann N."/>
            <person name="Stavropoulos S."/>
            <person name="Stone C."/>
            <person name="Strader C."/>
            <person name="Tesfaye S."/>
            <person name="Thomson T."/>
            <person name="Thoulutsang Y."/>
            <person name="Thoulutsang D."/>
            <person name="Topham K."/>
            <person name="Topping I."/>
            <person name="Tsamla T."/>
            <person name="Vassiliev H."/>
            <person name="Vo A."/>
            <person name="Wangchuk T."/>
            <person name="Wangdi T."/>
            <person name="Weiand M."/>
            <person name="Wilkinson J."/>
            <person name="Wilson A."/>
            <person name="Yadav S."/>
            <person name="Young G."/>
            <person name="Yu Q."/>
            <person name="Zembek L."/>
            <person name="Zhong D."/>
            <person name="Zimmer A."/>
            <person name="Zwirko Z."/>
            <person name="Jaffe D.B."/>
            <person name="Alvarez P."/>
            <person name="Brockman W."/>
            <person name="Butler J."/>
            <person name="Chin C."/>
            <person name="Gnerre S."/>
            <person name="Grabherr M."/>
            <person name="Kleber M."/>
            <person name="Mauceli E."/>
            <person name="MacCallum I."/>
        </authorList>
    </citation>
    <scope>NUCLEOTIDE SEQUENCE [LARGE SCALE GENOMIC DNA]</scope>
    <source>
        <strain evidence="3">Rob3c / Tucson 14021-0248.25</strain>
    </source>
</reference>
<evidence type="ECO:0000313" key="2">
    <source>
        <dbReference type="EMBL" id="EDW41405.1"/>
    </source>
</evidence>
<dbReference type="AlphaFoldDB" id="B4HH80"/>
<evidence type="ECO:0000256" key="1">
    <source>
        <dbReference type="SAM" id="MobiDB-lite"/>
    </source>
</evidence>